<dbReference type="InterPro" id="IPR003688">
    <property type="entry name" value="TraG/VirD4"/>
</dbReference>
<keyword evidence="3" id="KW-1003">Cell membrane</keyword>
<feature type="transmembrane region" description="Helical" evidence="7">
    <location>
        <begin position="12"/>
        <end position="31"/>
    </location>
</feature>
<evidence type="ECO:0000313" key="8">
    <source>
        <dbReference type="EMBL" id="GFE82482.1"/>
    </source>
</evidence>
<gene>
    <name evidence="8" type="ORF">GCM10011487_44820</name>
</gene>
<dbReference type="PANTHER" id="PTHR37937:SF1">
    <property type="entry name" value="CONJUGATIVE TRANSFER: DNA TRANSPORT"/>
    <property type="match status" value="1"/>
</dbReference>
<comment type="similarity">
    <text evidence="2">Belongs to the VirD4/TraG family.</text>
</comment>
<dbReference type="EMBL" id="BLJN01000004">
    <property type="protein sequence ID" value="GFE82482.1"/>
    <property type="molecule type" value="Genomic_DNA"/>
</dbReference>
<protein>
    <submittedName>
        <fullName evidence="8">Protein VirD4</fullName>
    </submittedName>
</protein>
<dbReference type="GO" id="GO:0005886">
    <property type="term" value="C:plasma membrane"/>
    <property type="evidence" value="ECO:0007669"/>
    <property type="project" value="UniProtKB-SubCell"/>
</dbReference>
<keyword evidence="5 7" id="KW-1133">Transmembrane helix</keyword>
<reference evidence="9" key="1">
    <citation type="submission" date="2020-01" db="EMBL/GenBank/DDBJ databases">
        <title>'Steroidobacter agaridevorans' sp. nov., agar-degrading bacteria isolated from rhizosphere soils.</title>
        <authorList>
            <person name="Ikenaga M."/>
            <person name="Kataoka M."/>
            <person name="Murouchi A."/>
            <person name="Katsuragi S."/>
            <person name="Sakai M."/>
        </authorList>
    </citation>
    <scope>NUCLEOTIDE SEQUENCE [LARGE SCALE GENOMIC DNA]</scope>
    <source>
        <strain evidence="9">YU21-B</strain>
    </source>
</reference>
<evidence type="ECO:0000256" key="6">
    <source>
        <dbReference type="ARBA" id="ARBA00023136"/>
    </source>
</evidence>
<accession>A0A829YI34</accession>
<evidence type="ECO:0000256" key="2">
    <source>
        <dbReference type="ARBA" id="ARBA00008806"/>
    </source>
</evidence>
<keyword evidence="9" id="KW-1185">Reference proteome</keyword>
<comment type="caution">
    <text evidence="8">The sequence shown here is derived from an EMBL/GenBank/DDBJ whole genome shotgun (WGS) entry which is preliminary data.</text>
</comment>
<feature type="transmembrane region" description="Helical" evidence="7">
    <location>
        <begin position="37"/>
        <end position="59"/>
    </location>
</feature>
<dbReference type="SUPFAM" id="SSF52540">
    <property type="entry name" value="P-loop containing nucleoside triphosphate hydrolases"/>
    <property type="match status" value="1"/>
</dbReference>
<keyword evidence="6 7" id="KW-0472">Membrane</keyword>
<evidence type="ECO:0000256" key="1">
    <source>
        <dbReference type="ARBA" id="ARBA00004651"/>
    </source>
</evidence>
<evidence type="ECO:0000256" key="4">
    <source>
        <dbReference type="ARBA" id="ARBA00022692"/>
    </source>
</evidence>
<dbReference type="AlphaFoldDB" id="A0A829YI34"/>
<evidence type="ECO:0000313" key="9">
    <source>
        <dbReference type="Proteomes" id="UP000445000"/>
    </source>
</evidence>
<proteinExistence type="inferred from homology"/>
<keyword evidence="4 7" id="KW-0812">Transmembrane</keyword>
<dbReference type="PANTHER" id="PTHR37937">
    <property type="entry name" value="CONJUGATIVE TRANSFER: DNA TRANSPORT"/>
    <property type="match status" value="1"/>
</dbReference>
<comment type="subcellular location">
    <subcellularLocation>
        <location evidence="1">Cell membrane</location>
        <topology evidence="1">Multi-pass membrane protein</topology>
    </subcellularLocation>
</comment>
<dbReference type="Gene3D" id="3.40.50.300">
    <property type="entry name" value="P-loop containing nucleotide triphosphate hydrolases"/>
    <property type="match status" value="1"/>
</dbReference>
<name>A0A829YI34_9GAMM</name>
<dbReference type="Proteomes" id="UP000445000">
    <property type="component" value="Unassembled WGS sequence"/>
</dbReference>
<feature type="transmembrane region" description="Helical" evidence="7">
    <location>
        <begin position="71"/>
        <end position="91"/>
    </location>
</feature>
<dbReference type="InterPro" id="IPR051539">
    <property type="entry name" value="T4SS-coupling_protein"/>
</dbReference>
<sequence length="651" mass="72856">MRWPPHRLLSRATYVRVALAAFFAIGLSQYLAGYLFLWSFGMNPAAATPLTVVRYAYYFSDDSRVAMRVKVSWVGTALCATAALIVCLWPRPRPLHGEAAFASRQEIEELDMLGEEGILLGEYHGRYLILPGQRSVLVAAPSRSGKGVGIMIPNLLHWPGSVVALDVKHENWRLTAGYRQKMGQQCFLFSPLDAQGRTARWNPFTYVSRDPELRISDLQLIADMLIPDEGSNDPFWPSSGRSFFLGLALYVFETPGLPRTIGEVLRQGMGSHAASFGGHWKAVIEQRAMSGRPLSPQCVRALSDVVDLAPATASSIRKTFTSRLEMWTLPLIDAATSADDFDLRQLRRRPISIYIGIKPHDLRRLRPLLAVFYQQCIALQTEELPEDNPELRLQLLMAMDEFTAPGRIPIIADAIPYLGGYNVRTLMLIQTPSQLRGTYGPDVAETITKNLGAHVVFAPRGYADAKQISEDLGYTTVRVKTYSRPRHRGLFTERTNDGSVNVSEQRRALLLPQEVQGMGRAHAIVFHEGTRPILCRKIRYYSDRRFKERLCDPPIVPCRRVRSHLVALETSSNPAGAAPMNAISASVPQHNAVSGEREAFESVTPKDIERWDALRLEDFSADFSSVDLPDRDLTPDELAHAVDQFMSTLRQ</sequence>
<evidence type="ECO:0000256" key="3">
    <source>
        <dbReference type="ARBA" id="ARBA00022475"/>
    </source>
</evidence>
<dbReference type="Pfam" id="PF02534">
    <property type="entry name" value="T4SS-DNA_transf"/>
    <property type="match status" value="1"/>
</dbReference>
<evidence type="ECO:0000256" key="7">
    <source>
        <dbReference type="SAM" id="Phobius"/>
    </source>
</evidence>
<organism evidence="8 9">
    <name type="scientific">Steroidobacter agaridevorans</name>
    <dbReference type="NCBI Taxonomy" id="2695856"/>
    <lineage>
        <taxon>Bacteria</taxon>
        <taxon>Pseudomonadati</taxon>
        <taxon>Pseudomonadota</taxon>
        <taxon>Gammaproteobacteria</taxon>
        <taxon>Steroidobacterales</taxon>
        <taxon>Steroidobacteraceae</taxon>
        <taxon>Steroidobacter</taxon>
    </lineage>
</organism>
<dbReference type="CDD" id="cd01127">
    <property type="entry name" value="TrwB_TraG_TraD_VirD4"/>
    <property type="match status" value="1"/>
</dbReference>
<dbReference type="RefSeq" id="WP_161814125.1">
    <property type="nucleotide sequence ID" value="NZ_BLJN01000004.1"/>
</dbReference>
<evidence type="ECO:0000256" key="5">
    <source>
        <dbReference type="ARBA" id="ARBA00022989"/>
    </source>
</evidence>
<dbReference type="InterPro" id="IPR027417">
    <property type="entry name" value="P-loop_NTPase"/>
</dbReference>